<keyword evidence="2" id="KW-1185">Reference proteome</keyword>
<evidence type="ECO:0000313" key="2">
    <source>
        <dbReference type="Proteomes" id="UP000320055"/>
    </source>
</evidence>
<sequence>MPKSKSKPCDFCSNSVDIRYRIQYDVSEEWKLVCRQCWDKVSPDNPCYRYGGTWKAKK</sequence>
<name>A0A563VS14_9CYAN</name>
<dbReference type="RefSeq" id="WP_186376140.1">
    <property type="nucleotide sequence ID" value="NZ_LR213992.1"/>
</dbReference>
<proteinExistence type="predicted"/>
<gene>
    <name evidence="1" type="ORF">H1P_2490005</name>
</gene>
<dbReference type="EMBL" id="CAACVJ010000167">
    <property type="protein sequence ID" value="VEP14201.1"/>
    <property type="molecule type" value="Genomic_DNA"/>
</dbReference>
<accession>A0A563VS14</accession>
<evidence type="ECO:0000313" key="1">
    <source>
        <dbReference type="EMBL" id="VEP14201.1"/>
    </source>
</evidence>
<organism evidence="1 2">
    <name type="scientific">Hyella patelloides LEGE 07179</name>
    <dbReference type="NCBI Taxonomy" id="945734"/>
    <lineage>
        <taxon>Bacteria</taxon>
        <taxon>Bacillati</taxon>
        <taxon>Cyanobacteriota</taxon>
        <taxon>Cyanophyceae</taxon>
        <taxon>Pleurocapsales</taxon>
        <taxon>Hyellaceae</taxon>
        <taxon>Hyella</taxon>
    </lineage>
</organism>
<dbReference type="AlphaFoldDB" id="A0A563VS14"/>
<protein>
    <submittedName>
        <fullName evidence="1">Uncharacterized protein</fullName>
    </submittedName>
</protein>
<reference evidence="1 2" key="1">
    <citation type="submission" date="2019-01" db="EMBL/GenBank/DDBJ databases">
        <authorList>
            <person name="Brito A."/>
        </authorList>
    </citation>
    <scope>NUCLEOTIDE SEQUENCE [LARGE SCALE GENOMIC DNA]</scope>
    <source>
        <strain evidence="1">1</strain>
    </source>
</reference>
<dbReference type="Proteomes" id="UP000320055">
    <property type="component" value="Unassembled WGS sequence"/>
</dbReference>